<comment type="caution">
    <text evidence="2">The sequence shown here is derived from an EMBL/GenBank/DDBJ whole genome shotgun (WGS) entry which is preliminary data.</text>
</comment>
<gene>
    <name evidence="2" type="ORF">DFQ10_102247</name>
</gene>
<sequence>MLNRSKILNTHTFFLIPLILMKKIIPFIIVLIVIVSCKSYNNTPTINNDNTNSLVENDTVIIDSDENDYEIIIIEPGFNAWLASTARPEGYYSQQWLESRNALMVQTWNQRNLQPLTYDPNLYEVRIDYDTRTDYGYEVNYKLYNYFVYFQIKHKQRLSSFAPRI</sequence>
<keyword evidence="1" id="KW-0812">Transmembrane</keyword>
<dbReference type="Pfam" id="PF19643">
    <property type="entry name" value="DUF6146"/>
    <property type="match status" value="1"/>
</dbReference>
<accession>A0A3D9H7D9</accession>
<evidence type="ECO:0000256" key="1">
    <source>
        <dbReference type="SAM" id="Phobius"/>
    </source>
</evidence>
<feature type="transmembrane region" description="Helical" evidence="1">
    <location>
        <begin position="12"/>
        <end position="35"/>
    </location>
</feature>
<dbReference type="Proteomes" id="UP000256980">
    <property type="component" value="Unassembled WGS sequence"/>
</dbReference>
<protein>
    <submittedName>
        <fullName evidence="2">Uncharacterized protein</fullName>
    </submittedName>
</protein>
<keyword evidence="1" id="KW-1133">Transmembrane helix</keyword>
<organism evidence="2 3">
    <name type="scientific">Winogradskyella eximia</name>
    <dbReference type="NCBI Taxonomy" id="262006"/>
    <lineage>
        <taxon>Bacteria</taxon>
        <taxon>Pseudomonadati</taxon>
        <taxon>Bacteroidota</taxon>
        <taxon>Flavobacteriia</taxon>
        <taxon>Flavobacteriales</taxon>
        <taxon>Flavobacteriaceae</taxon>
        <taxon>Winogradskyella</taxon>
    </lineage>
</organism>
<dbReference type="InterPro" id="IPR046144">
    <property type="entry name" value="DUF6146"/>
</dbReference>
<evidence type="ECO:0000313" key="2">
    <source>
        <dbReference type="EMBL" id="RED45379.1"/>
    </source>
</evidence>
<evidence type="ECO:0000313" key="3">
    <source>
        <dbReference type="Proteomes" id="UP000256980"/>
    </source>
</evidence>
<name>A0A3D9H7D9_9FLAO</name>
<dbReference type="AlphaFoldDB" id="A0A3D9H7D9"/>
<keyword evidence="1" id="KW-0472">Membrane</keyword>
<keyword evidence="3" id="KW-1185">Reference proteome</keyword>
<proteinExistence type="predicted"/>
<dbReference type="EMBL" id="QRDV01000002">
    <property type="protein sequence ID" value="RED45379.1"/>
    <property type="molecule type" value="Genomic_DNA"/>
</dbReference>
<reference evidence="2 3" key="1">
    <citation type="submission" date="2018-07" db="EMBL/GenBank/DDBJ databases">
        <title>Genomic Encyclopedia of Type Strains, Phase III (KMG-III): the genomes of soil and plant-associated and newly described type strains.</title>
        <authorList>
            <person name="Whitman W."/>
        </authorList>
    </citation>
    <scope>NUCLEOTIDE SEQUENCE [LARGE SCALE GENOMIC DNA]</scope>
    <source>
        <strain evidence="2 3">CECT 7946</strain>
    </source>
</reference>